<evidence type="ECO:0000313" key="6">
    <source>
        <dbReference type="Proteomes" id="UP000823896"/>
    </source>
</evidence>
<evidence type="ECO:0000256" key="4">
    <source>
        <dbReference type="ARBA" id="ARBA00023163"/>
    </source>
</evidence>
<dbReference type="SUPFAM" id="SSF46785">
    <property type="entry name" value="Winged helix' DNA-binding domain"/>
    <property type="match status" value="1"/>
</dbReference>
<gene>
    <name evidence="5" type="ORF">H9702_05130</name>
</gene>
<sequence length="123" mass="14520">MEEKWKLHDREYEFACIVWENEPIASGELAKLCAQQLRWKRTTTYTVLKKLCERGILCNDHAMVSALVKKEMVQRAESRRFVEKMFDNSISHLVASFAEERPLRKEEIEELKALIDACEEDEK</sequence>
<organism evidence="5 6">
    <name type="scientific">Candidatus Merdibacter merdavium</name>
    <dbReference type="NCBI Taxonomy" id="2838692"/>
    <lineage>
        <taxon>Bacteria</taxon>
        <taxon>Bacillati</taxon>
        <taxon>Bacillota</taxon>
        <taxon>Erysipelotrichia</taxon>
        <taxon>Erysipelotrichales</taxon>
        <taxon>Erysipelotrichaceae</taxon>
        <taxon>Merdibacter</taxon>
    </lineage>
</organism>
<dbReference type="Gene3D" id="1.10.4040.10">
    <property type="entry name" value="Penicillinase repressor domain"/>
    <property type="match status" value="1"/>
</dbReference>
<reference evidence="5" key="1">
    <citation type="journal article" date="2021" name="PeerJ">
        <title>Extensive microbial diversity within the chicken gut microbiome revealed by metagenomics and culture.</title>
        <authorList>
            <person name="Gilroy R."/>
            <person name="Ravi A."/>
            <person name="Getino M."/>
            <person name="Pursley I."/>
            <person name="Horton D.L."/>
            <person name="Alikhan N.F."/>
            <person name="Baker D."/>
            <person name="Gharbi K."/>
            <person name="Hall N."/>
            <person name="Watson M."/>
            <person name="Adriaenssens E.M."/>
            <person name="Foster-Nyarko E."/>
            <person name="Jarju S."/>
            <person name="Secka A."/>
            <person name="Antonio M."/>
            <person name="Oren A."/>
            <person name="Chaudhuri R.R."/>
            <person name="La Ragione R."/>
            <person name="Hildebrand F."/>
            <person name="Pallen M.J."/>
        </authorList>
    </citation>
    <scope>NUCLEOTIDE SEQUENCE</scope>
    <source>
        <strain evidence="5">CHK187-11901</strain>
    </source>
</reference>
<dbReference type="Gene3D" id="1.10.10.10">
    <property type="entry name" value="Winged helix-like DNA-binding domain superfamily/Winged helix DNA-binding domain"/>
    <property type="match status" value="1"/>
</dbReference>
<evidence type="ECO:0000256" key="3">
    <source>
        <dbReference type="ARBA" id="ARBA00023125"/>
    </source>
</evidence>
<name>A0A9D2SWJ6_9FIRM</name>
<evidence type="ECO:0000313" key="5">
    <source>
        <dbReference type="EMBL" id="HJC36495.1"/>
    </source>
</evidence>
<evidence type="ECO:0000256" key="1">
    <source>
        <dbReference type="ARBA" id="ARBA00011046"/>
    </source>
</evidence>
<dbReference type="InterPro" id="IPR036390">
    <property type="entry name" value="WH_DNA-bd_sf"/>
</dbReference>
<dbReference type="InterPro" id="IPR005650">
    <property type="entry name" value="BlaI_family"/>
</dbReference>
<keyword evidence="2" id="KW-0805">Transcription regulation</keyword>
<accession>A0A9D2SWJ6</accession>
<dbReference type="Proteomes" id="UP000823896">
    <property type="component" value="Unassembled WGS sequence"/>
</dbReference>
<proteinExistence type="inferred from homology"/>
<dbReference type="AlphaFoldDB" id="A0A9D2SWJ6"/>
<keyword evidence="4" id="KW-0804">Transcription</keyword>
<dbReference type="GO" id="GO:0045892">
    <property type="term" value="P:negative regulation of DNA-templated transcription"/>
    <property type="evidence" value="ECO:0007669"/>
    <property type="project" value="InterPro"/>
</dbReference>
<dbReference type="InterPro" id="IPR036388">
    <property type="entry name" value="WH-like_DNA-bd_sf"/>
</dbReference>
<reference evidence="5" key="2">
    <citation type="submission" date="2021-04" db="EMBL/GenBank/DDBJ databases">
        <authorList>
            <person name="Gilroy R."/>
        </authorList>
    </citation>
    <scope>NUCLEOTIDE SEQUENCE</scope>
    <source>
        <strain evidence="5">CHK187-11901</strain>
    </source>
</reference>
<dbReference type="PIRSF" id="PIRSF019455">
    <property type="entry name" value="CopR_AtkY"/>
    <property type="match status" value="1"/>
</dbReference>
<evidence type="ECO:0000256" key="2">
    <source>
        <dbReference type="ARBA" id="ARBA00023015"/>
    </source>
</evidence>
<dbReference type="GO" id="GO:0003677">
    <property type="term" value="F:DNA binding"/>
    <property type="evidence" value="ECO:0007669"/>
    <property type="project" value="UniProtKB-KW"/>
</dbReference>
<protein>
    <submittedName>
        <fullName evidence="5">BlaI/MecI/CopY family transcriptional regulator</fullName>
    </submittedName>
</protein>
<comment type="caution">
    <text evidence="5">The sequence shown here is derived from an EMBL/GenBank/DDBJ whole genome shotgun (WGS) entry which is preliminary data.</text>
</comment>
<comment type="similarity">
    <text evidence="1">Belongs to the BlaI transcriptional regulatory family.</text>
</comment>
<dbReference type="EMBL" id="DWWM01000030">
    <property type="protein sequence ID" value="HJC36495.1"/>
    <property type="molecule type" value="Genomic_DNA"/>
</dbReference>
<dbReference type="Pfam" id="PF03965">
    <property type="entry name" value="Penicillinase_R"/>
    <property type="match status" value="1"/>
</dbReference>
<keyword evidence="3" id="KW-0238">DNA-binding</keyword>